<feature type="region of interest" description="Disordered" evidence="1">
    <location>
        <begin position="639"/>
        <end position="680"/>
    </location>
</feature>
<feature type="domain" description="Ras-associating" evidence="3">
    <location>
        <begin position="185"/>
        <end position="273"/>
    </location>
</feature>
<feature type="compositionally biased region" description="Gly residues" evidence="1">
    <location>
        <begin position="646"/>
        <end position="656"/>
    </location>
</feature>
<reference evidence="4 5" key="1">
    <citation type="submission" date="2023-09" db="EMBL/GenBank/DDBJ databases">
        <title>Nesidiocoris tenuis whole genome shotgun sequence.</title>
        <authorList>
            <person name="Shibata T."/>
            <person name="Shimoda M."/>
            <person name="Kobayashi T."/>
            <person name="Uehara T."/>
        </authorList>
    </citation>
    <scope>NUCLEOTIDE SEQUENCE [LARGE SCALE GENOMIC DNA]</scope>
    <source>
        <strain evidence="4 5">Japan</strain>
    </source>
</reference>
<dbReference type="InterPro" id="IPR029071">
    <property type="entry name" value="Ubiquitin-like_domsf"/>
</dbReference>
<feature type="domain" description="PH" evidence="2">
    <location>
        <begin position="318"/>
        <end position="433"/>
    </location>
</feature>
<dbReference type="EMBL" id="AP028919">
    <property type="protein sequence ID" value="BES99890.1"/>
    <property type="molecule type" value="Genomic_DNA"/>
</dbReference>
<accession>A0ABN7B669</accession>
<dbReference type="InterPro" id="IPR001849">
    <property type="entry name" value="PH_domain"/>
</dbReference>
<dbReference type="PANTHER" id="PTHR11243:SF23">
    <property type="entry name" value="LD06925P"/>
    <property type="match status" value="1"/>
</dbReference>
<dbReference type="SMART" id="SM00233">
    <property type="entry name" value="PH"/>
    <property type="match status" value="1"/>
</dbReference>
<dbReference type="SUPFAM" id="SSF50729">
    <property type="entry name" value="PH domain-like"/>
    <property type="match status" value="1"/>
</dbReference>
<evidence type="ECO:0000256" key="1">
    <source>
        <dbReference type="SAM" id="MobiDB-lite"/>
    </source>
</evidence>
<dbReference type="PROSITE" id="PS50003">
    <property type="entry name" value="PH_DOMAIN"/>
    <property type="match status" value="1"/>
</dbReference>
<evidence type="ECO:0000259" key="3">
    <source>
        <dbReference type="PROSITE" id="PS50200"/>
    </source>
</evidence>
<dbReference type="PROSITE" id="PS50200">
    <property type="entry name" value="RA"/>
    <property type="match status" value="1"/>
</dbReference>
<name>A0ABN7B669_9HEMI</name>
<feature type="region of interest" description="Disordered" evidence="1">
    <location>
        <begin position="521"/>
        <end position="543"/>
    </location>
</feature>
<feature type="region of interest" description="Disordered" evidence="1">
    <location>
        <begin position="101"/>
        <end position="162"/>
    </location>
</feature>
<dbReference type="Pfam" id="PF21989">
    <property type="entry name" value="RA_2"/>
    <property type="match status" value="1"/>
</dbReference>
<feature type="compositionally biased region" description="Low complexity" evidence="1">
    <location>
        <begin position="101"/>
        <end position="120"/>
    </location>
</feature>
<dbReference type="InterPro" id="IPR039664">
    <property type="entry name" value="GRB/APBB1IP"/>
</dbReference>
<keyword evidence="4" id="KW-0675">Receptor</keyword>
<dbReference type="PANTHER" id="PTHR11243">
    <property type="entry name" value="GROWTH FACTOR RECEPTOR-BOUND PROTEIN"/>
    <property type="match status" value="1"/>
</dbReference>
<keyword evidence="5" id="KW-1185">Reference proteome</keyword>
<dbReference type="InterPro" id="IPR000159">
    <property type="entry name" value="RA_dom"/>
</dbReference>
<dbReference type="Gene3D" id="2.30.29.30">
    <property type="entry name" value="Pleckstrin-homology domain (PH domain)/Phosphotyrosine-binding domain (PTB)"/>
    <property type="match status" value="1"/>
</dbReference>
<feature type="compositionally biased region" description="Low complexity" evidence="1">
    <location>
        <begin position="127"/>
        <end position="145"/>
    </location>
</feature>
<evidence type="ECO:0000259" key="2">
    <source>
        <dbReference type="PROSITE" id="PS50003"/>
    </source>
</evidence>
<evidence type="ECO:0000313" key="4">
    <source>
        <dbReference type="EMBL" id="BES99890.1"/>
    </source>
</evidence>
<evidence type="ECO:0000313" key="5">
    <source>
        <dbReference type="Proteomes" id="UP001307889"/>
    </source>
</evidence>
<sequence length="680" mass="75021">MGLVGKTVTPIDPTPLLPTLANYRKNRPFVRWRRKNGTQDVDLDAILGELSALEHEYEDALRSTSQSPVKSVSFASDMHGRERHSVPLADLHHLASSLRLSGDISSSSSTTKSSSTGARTHSPDNDSAFSDSVSLLSSESSTSGSRHVTFVEPASPSSISSPCETSIKAEKIRAAMQKIKDASVKKIFIKVFNDDGSVKSLLVDESMTCGYITRVLAEKNHRPYDPRCALVEHLTELNMERVYEENEILVTELMRWTYSSKNQLHFAWDRVEKTLLVDAPWLFTGVKKQEPVSLPPHHHSVSMKNLSILEDFFAGSGVPCIEGPLYIKSDSSKKVWKKYHCVLRSSGLYYWPKEKSKCSSKDLQCLATFDLNTVYYGVDWKKKFKAPTDFCFALKPPAVQDFSGKSSKSIKCLCATDLTSLHTWVTAIRTAKYGKQMLTDYQTSLEYCNSEDLSSGFAAKHHMPIPSSASSSSSSSSGCDVGFEADYLPCGTIKRKPAKIPLTTTTRQLKSAAVGDEIIRSGASSSDAIHDDEELPPPPPELMVDEDDEIDDTDSTYGISIGQIDKSAPLSQSRSSLFFSTSRDPEFLRDLHRVVEKKWQVAEKCRLEQGASPHQVLGFRHYDRSLSVSKWLEEHYGSPFVSAERGGTGGSSGSGGSTSSHRGRAPPPPPRAPTTVLTRR</sequence>
<feature type="compositionally biased region" description="Low complexity" evidence="1">
    <location>
        <begin position="153"/>
        <end position="162"/>
    </location>
</feature>
<dbReference type="InterPro" id="IPR039665">
    <property type="entry name" value="PH_APBB1IP"/>
</dbReference>
<dbReference type="CDD" id="cd01259">
    <property type="entry name" value="PH_APBB1IP"/>
    <property type="match status" value="1"/>
</dbReference>
<protein>
    <submittedName>
        <fullName evidence="4">Growth factor receptor-bound protein</fullName>
    </submittedName>
</protein>
<proteinExistence type="predicted"/>
<dbReference type="Gene3D" id="3.10.20.90">
    <property type="entry name" value="Phosphatidylinositol 3-kinase Catalytic Subunit, Chain A, domain 1"/>
    <property type="match status" value="1"/>
</dbReference>
<dbReference type="InterPro" id="IPR011993">
    <property type="entry name" value="PH-like_dom_sf"/>
</dbReference>
<dbReference type="SUPFAM" id="SSF54236">
    <property type="entry name" value="Ubiquitin-like"/>
    <property type="match status" value="1"/>
</dbReference>
<gene>
    <name evidence="4" type="ORF">NTJ_12705</name>
</gene>
<dbReference type="Proteomes" id="UP001307889">
    <property type="component" value="Chromosome 11"/>
</dbReference>
<organism evidence="4 5">
    <name type="scientific">Nesidiocoris tenuis</name>
    <dbReference type="NCBI Taxonomy" id="355587"/>
    <lineage>
        <taxon>Eukaryota</taxon>
        <taxon>Metazoa</taxon>
        <taxon>Ecdysozoa</taxon>
        <taxon>Arthropoda</taxon>
        <taxon>Hexapoda</taxon>
        <taxon>Insecta</taxon>
        <taxon>Pterygota</taxon>
        <taxon>Neoptera</taxon>
        <taxon>Paraneoptera</taxon>
        <taxon>Hemiptera</taxon>
        <taxon>Heteroptera</taxon>
        <taxon>Panheteroptera</taxon>
        <taxon>Cimicomorpha</taxon>
        <taxon>Miridae</taxon>
        <taxon>Dicyphina</taxon>
        <taxon>Nesidiocoris</taxon>
    </lineage>
</organism>
<dbReference type="Pfam" id="PF00169">
    <property type="entry name" value="PH"/>
    <property type="match status" value="1"/>
</dbReference>